<dbReference type="Proteomes" id="UP000818029">
    <property type="component" value="Chromosome D08"/>
</dbReference>
<proteinExistence type="predicted"/>
<accession>A0A1U8JZZ5</accession>
<evidence type="ECO:0000313" key="2">
    <source>
        <dbReference type="RefSeq" id="XP_016695856.1"/>
    </source>
</evidence>
<gene>
    <name evidence="2" type="primary">LOC107912273</name>
</gene>
<name>A0A1U8JZZ5_GOSHI</name>
<dbReference type="GeneID" id="107912273"/>
<sequence length="173" mass="20101">MNYHKGVTFNNHIWEIKSHARVDRMKTSNGLNCKSRRYVFTDHHMQSQYSPVAIFDNNSRAGCPERGMKSRIKVDFQTASIRGSPPLSPNRVPKKFHLCHIQFQKIPTMEGQSQKMCSKVSTAAKYRGKQASERSRRLYRLEKLGLKLRNIRHVVIFILEDSCKFHNLVKNGL</sequence>
<protein>
    <submittedName>
        <fullName evidence="2">Uncharacterized protein isoform X1</fullName>
    </submittedName>
</protein>
<reference evidence="1" key="1">
    <citation type="journal article" date="2020" name="Nat. Genet.">
        <title>Genomic diversifications of five Gossypium allopolyploid species and their impact on cotton improvement.</title>
        <authorList>
            <person name="Chen Z.J."/>
            <person name="Sreedasyam A."/>
            <person name="Ando A."/>
            <person name="Song Q."/>
            <person name="De Santiago L.M."/>
            <person name="Hulse-Kemp A.M."/>
            <person name="Ding M."/>
            <person name="Ye W."/>
            <person name="Kirkbride R.C."/>
            <person name="Jenkins J."/>
            <person name="Plott C."/>
            <person name="Lovell J."/>
            <person name="Lin Y.M."/>
            <person name="Vaughn R."/>
            <person name="Liu B."/>
            <person name="Simpson S."/>
            <person name="Scheffler B.E."/>
            <person name="Wen L."/>
            <person name="Saski C.A."/>
            <person name="Grover C.E."/>
            <person name="Hu G."/>
            <person name="Conover J.L."/>
            <person name="Carlson J.W."/>
            <person name="Shu S."/>
            <person name="Boston L.B."/>
            <person name="Williams M."/>
            <person name="Peterson D.G."/>
            <person name="McGee K."/>
            <person name="Jones D.C."/>
            <person name="Wendel J.F."/>
            <person name="Stelly D.M."/>
            <person name="Grimwood J."/>
            <person name="Schmutz J."/>
        </authorList>
    </citation>
    <scope>NUCLEOTIDE SEQUENCE [LARGE SCALE GENOMIC DNA]</scope>
    <source>
        <strain evidence="1">cv. TM-1</strain>
    </source>
</reference>
<reference evidence="2" key="2">
    <citation type="submission" date="2025-08" db="UniProtKB">
        <authorList>
            <consortium name="RefSeq"/>
        </authorList>
    </citation>
    <scope>IDENTIFICATION</scope>
</reference>
<dbReference type="AlphaFoldDB" id="A0A1U8JZZ5"/>
<dbReference type="KEGG" id="ghi:107912273"/>
<dbReference type="PaxDb" id="3635-A0A1U8JZZ5"/>
<dbReference type="RefSeq" id="XP_016695856.1">
    <property type="nucleotide sequence ID" value="XM_016840367.2"/>
</dbReference>
<evidence type="ECO:0000313" key="1">
    <source>
        <dbReference type="Proteomes" id="UP000818029"/>
    </source>
</evidence>
<dbReference type="OrthoDB" id="10456938at2759"/>
<organism evidence="1 2">
    <name type="scientific">Gossypium hirsutum</name>
    <name type="common">Upland cotton</name>
    <name type="synonym">Gossypium mexicanum</name>
    <dbReference type="NCBI Taxonomy" id="3635"/>
    <lineage>
        <taxon>Eukaryota</taxon>
        <taxon>Viridiplantae</taxon>
        <taxon>Streptophyta</taxon>
        <taxon>Embryophyta</taxon>
        <taxon>Tracheophyta</taxon>
        <taxon>Spermatophyta</taxon>
        <taxon>Magnoliopsida</taxon>
        <taxon>eudicotyledons</taxon>
        <taxon>Gunneridae</taxon>
        <taxon>Pentapetalae</taxon>
        <taxon>rosids</taxon>
        <taxon>malvids</taxon>
        <taxon>Malvales</taxon>
        <taxon>Malvaceae</taxon>
        <taxon>Malvoideae</taxon>
        <taxon>Gossypium</taxon>
    </lineage>
</organism>
<keyword evidence="1" id="KW-1185">Reference proteome</keyword>